<evidence type="ECO:0000313" key="1">
    <source>
        <dbReference type="EMBL" id="SVA39094.1"/>
    </source>
</evidence>
<evidence type="ECO:0008006" key="2">
    <source>
        <dbReference type="Google" id="ProtNLM"/>
    </source>
</evidence>
<dbReference type="EMBL" id="UINC01008693">
    <property type="protein sequence ID" value="SVA39094.1"/>
    <property type="molecule type" value="Genomic_DNA"/>
</dbReference>
<organism evidence="1">
    <name type="scientific">marine metagenome</name>
    <dbReference type="NCBI Taxonomy" id="408172"/>
    <lineage>
        <taxon>unclassified sequences</taxon>
        <taxon>metagenomes</taxon>
        <taxon>ecological metagenomes</taxon>
    </lineage>
</organism>
<protein>
    <recommendedName>
        <fullName evidence="2">NIPSNAP domain-containing protein</fullName>
    </recommendedName>
</protein>
<dbReference type="AlphaFoldDB" id="A0A381VFV8"/>
<proteinExistence type="predicted"/>
<gene>
    <name evidence="1" type="ORF">METZ01_LOCUS91948</name>
</gene>
<reference evidence="1" key="1">
    <citation type="submission" date="2018-05" db="EMBL/GenBank/DDBJ databases">
        <authorList>
            <person name="Lanie J.A."/>
            <person name="Ng W.-L."/>
            <person name="Kazmierczak K.M."/>
            <person name="Andrzejewski T.M."/>
            <person name="Davidsen T.M."/>
            <person name="Wayne K.J."/>
            <person name="Tettelin H."/>
            <person name="Glass J.I."/>
            <person name="Rusch D."/>
            <person name="Podicherti R."/>
            <person name="Tsui H.-C.T."/>
            <person name="Winkler M.E."/>
        </authorList>
    </citation>
    <scope>NUCLEOTIDE SEQUENCE</scope>
</reference>
<accession>A0A381VFV8</accession>
<name>A0A381VFV8_9ZZZZ</name>
<sequence length="247" mass="28911">MKKIFTILTFSLLTCAFAQERIVHQGRMWHPKPMQGDKMEAAMAKKTQKYNVGNENYPMNSFRVITGKDQGAVLRITSRTFADRDKYTLRKSEMDYWQKNVIPHVDMSKDAGTSLWRKMENHSYNGSGNSDRLRYTQVTEYLVGSGNMQEWNQLRSKLVEAHKKTGSKARFNHYYRFSGGETHLIHMSVYFDSWEDYDKLTSVFSTELYDKAHGKGTSKKWLDHQSNIVKRRSTFIREHLPELSSIE</sequence>